<feature type="compositionally biased region" description="Gly residues" evidence="5">
    <location>
        <begin position="1454"/>
        <end position="1464"/>
    </location>
</feature>
<dbReference type="Proteomes" id="UP000092124">
    <property type="component" value="Unassembled WGS sequence"/>
</dbReference>
<keyword evidence="2 4" id="KW-0863">Zinc-finger</keyword>
<accession>A0A1A6HX80</accession>
<feature type="compositionally biased region" description="Polar residues" evidence="5">
    <location>
        <begin position="1020"/>
        <end position="1041"/>
    </location>
</feature>
<gene>
    <name evidence="7" type="ORF">A6R68_23410</name>
</gene>
<dbReference type="PANTHER" id="PTHR22619:SF1">
    <property type="entry name" value="ZINC FINGER SWIM DOMAIN-CONTAINING PROTEIN 8"/>
    <property type="match status" value="1"/>
</dbReference>
<proteinExistence type="predicted"/>
<feature type="compositionally biased region" description="Basic and acidic residues" evidence="5">
    <location>
        <begin position="563"/>
        <end position="572"/>
    </location>
</feature>
<dbReference type="OrthoDB" id="10013584at2759"/>
<dbReference type="InterPro" id="IPR048370">
    <property type="entry name" value="ZSWIM4-8_C"/>
</dbReference>
<feature type="region of interest" description="Disordered" evidence="5">
    <location>
        <begin position="1433"/>
        <end position="1464"/>
    </location>
</feature>
<feature type="domain" description="SWIM-type" evidence="6">
    <location>
        <begin position="172"/>
        <end position="208"/>
    </location>
</feature>
<feature type="compositionally biased region" description="Gly residues" evidence="5">
    <location>
        <begin position="576"/>
        <end position="594"/>
    </location>
</feature>
<feature type="compositionally biased region" description="Polar residues" evidence="5">
    <location>
        <begin position="1145"/>
        <end position="1160"/>
    </location>
</feature>
<evidence type="ECO:0000256" key="2">
    <source>
        <dbReference type="ARBA" id="ARBA00022771"/>
    </source>
</evidence>
<feature type="compositionally biased region" description="Gly residues" evidence="5">
    <location>
        <begin position="1120"/>
        <end position="1131"/>
    </location>
</feature>
<name>A0A1A6HX80_NEOLE</name>
<evidence type="ECO:0000259" key="6">
    <source>
        <dbReference type="PROSITE" id="PS50966"/>
    </source>
</evidence>
<evidence type="ECO:0000313" key="8">
    <source>
        <dbReference type="Proteomes" id="UP000092124"/>
    </source>
</evidence>
<keyword evidence="1" id="KW-0479">Metal-binding</keyword>
<feature type="region of interest" description="Disordered" evidence="5">
    <location>
        <begin position="45"/>
        <end position="65"/>
    </location>
</feature>
<dbReference type="EMBL" id="LZPO01008014">
    <property type="protein sequence ID" value="OBS82610.1"/>
    <property type="molecule type" value="Genomic_DNA"/>
</dbReference>
<dbReference type="InterPro" id="IPR057945">
    <property type="entry name" value="TPR_ZSWIM8"/>
</dbReference>
<feature type="region of interest" description="Disordered" evidence="5">
    <location>
        <begin position="516"/>
        <end position="613"/>
    </location>
</feature>
<dbReference type="STRING" id="56216.A0A1A6HX80"/>
<protein>
    <recommendedName>
        <fullName evidence="6">SWIM-type domain-containing protein</fullName>
    </recommendedName>
</protein>
<dbReference type="Pfam" id="PF25572">
    <property type="entry name" value="TPR_ZSWIM8"/>
    <property type="match status" value="1"/>
</dbReference>
<evidence type="ECO:0000256" key="1">
    <source>
        <dbReference type="ARBA" id="ARBA00022723"/>
    </source>
</evidence>
<dbReference type="Pfam" id="PF21055">
    <property type="entry name" value="ZSWIM4-8_C"/>
    <property type="match status" value="1"/>
</dbReference>
<feature type="compositionally biased region" description="Polar residues" evidence="5">
    <location>
        <begin position="1433"/>
        <end position="1445"/>
    </location>
</feature>
<keyword evidence="3" id="KW-0862">Zinc</keyword>
<comment type="caution">
    <text evidence="7">The sequence shown here is derived from an EMBL/GenBank/DDBJ whole genome shotgun (WGS) entry which is preliminary data.</text>
</comment>
<feature type="compositionally biased region" description="Gly residues" evidence="5">
    <location>
        <begin position="55"/>
        <end position="65"/>
    </location>
</feature>
<feature type="region of interest" description="Disordered" evidence="5">
    <location>
        <begin position="1017"/>
        <end position="1214"/>
    </location>
</feature>
<dbReference type="PANTHER" id="PTHR22619">
    <property type="entry name" value="ZINC FINGER SWIM DOMAIN CONTAINING PROTEIN 4, 5, 6"/>
    <property type="match status" value="1"/>
</dbReference>
<evidence type="ECO:0000256" key="3">
    <source>
        <dbReference type="ARBA" id="ARBA00022833"/>
    </source>
</evidence>
<evidence type="ECO:0000256" key="5">
    <source>
        <dbReference type="SAM" id="MobiDB-lite"/>
    </source>
</evidence>
<dbReference type="PROSITE" id="PS50966">
    <property type="entry name" value="ZF_SWIM"/>
    <property type="match status" value="1"/>
</dbReference>
<sequence length="1866" mass="199931">MELMFAEWEDGERFSFEDSDRFEEDSLCSFISEAESLCQNWRGWRKQSAGPNSPTGGGGGGGSGGTRMRDGLVIPLVELSAKQVAFHIPFEVVEKVYPPVPEQLQLRIAFWSFPENEEDIRLYSCLANGSADEFQRGDQLFRMRAVKDPLQIGFHLSATVVPPQMVPPKGAYNVAVMFDRCRVTSCSCTCGAGAKWCTHVVALCLFRIHNASAVCLRAPVSESLSRLQRDQLQKFAQYLISELPQQILPTAQRLLDELLSSQSTAINTVCGAPDPTAGPSASDQSTWYLDESTLTDNIKKTLHKFCGPSPVVFSDVNSMYLSSTEPPAAAEWACLLRPLRGREPEGVWNLLSIVREMFKRRDSNAAPLLEILTDQCLTYEQITGWWYSVRTSASHSSASGHTGRSNGQSEVAAHACASMCDEMVTLWRLAVLDPALSPQRRRELCAQLRQWQLKVIENVKRGQHKKTLERLFPGFRPAVEACYFNWEEAYPLPGVTYSGTDRKLALCWARALPARPGASRSGGLEELRPRPLPAELAVRPKEPGARRKGLGEGVSSQRGPRRLSTEGGDKALHKTGPGGGKAKVLGGTGSGGKSSAGSGSKRRLSSEDSSLEPDLAEMSLDDSSLALGAEASTFGGFPESPPPCPSVGSRGPSTFLPEPPDTYEEDAGVYFSEGPEPPTASAGRPSLLPGEVCTRDDLPSTDDSGSGLHKTKEAAPAVGEEDDDYQAYYLNAQDGAGGEEEKAEGGAGEEHDLFAGLKPLEQESRMEVLFACAEALHAHGYSSEASRLTVELAQDLLANPPDLKVEPPPAKGKKNKVSTSRQTWVATNTLTKAAFLLTVLSERPEHHNLAFRVGMFALELQRPPASTKALEVKLAYQESEVAALLKKIPLGPSEMSTMRCRAEELREGTLCDYRPVLPLMLATFIFDVLCAPVVSPTGSRPPSRNWNNEMPGDEELGFEAAVAALGMKTTVSEAEHPLLCEGTRREKGDLALALMITYKDDQAKLKKILDKLLDRESQTHKPQTLSSFYSSSRPATANQRSPSKHGAPAAPGALQPLTSGSAGPAQPGNVAGAGPGPTEGFTEKNVPESSPHSPCEGLPPEAALTPRPEGKVPSRLALGSRGGYNGRGWGSPGRPKKKHTGMASIDSSAPETTSDSSPTLSRRPLRGGWAPTSWGRGQDSDSISSSSSDSLGSSSSSGSRRASASGGARAKTVEVGRCYKGRRPESHAPHVPNQPSEAAAHFYFELAKTVLIKAGGNSSTSIFTHPSSSGGHQGPHRNLHLCAFEIGLYALGLHNFVSPNWLSRTYSSHVSWITGQAMEIGSAALTILVECWDGHLTPPEVASLADRASRARDSNMVRAAAELALSCLPHAHALNPNEIQRALVQCKEQDNLMLEKACMAVEEAAKGGGVYPEVLFEVAHQWFWLYEQTAGGSSTAREGATSCSGSGMRAAGEAGRGLPEGRGAPGTEPVTVAAAAVTAAATVVPVISVGSSLYPGPGLGHGHSPGLHPYTALQPHLPCSPQYLTHPAHPAHPMPHMPRPAVFPVPSSAYPQGVHPAFLGAQYPYSVTPPSLAATAVSFPVPSMAPITVHPYHTEPGLPLPASVACEFRGQGAVSSVHPASTFPAIQGASLPALTTQPSPLVSGGFPPPEEETHSQPVNPHSLHHLHAAYRVGVNYVHQFCVGAAKGVLSPFVLQEIIPLQPILQYIHHRLIHLTPADYDDFVNAIRSARSAFCLTPMGMMQFNDILQNLKRSKQTKELWQRACGYGGPSHRGSDSWLDRSSPLNSLVAQTGSCSWAVAWGQDVSDLRNLGLGEIALSGRGRWACPSVKQQAFCWYGKAGASAHTGMLQFFPKPQGGWLSKPAQQL</sequence>
<organism evidence="7 8">
    <name type="scientific">Neotoma lepida</name>
    <name type="common">Desert woodrat</name>
    <dbReference type="NCBI Taxonomy" id="56216"/>
    <lineage>
        <taxon>Eukaryota</taxon>
        <taxon>Metazoa</taxon>
        <taxon>Chordata</taxon>
        <taxon>Craniata</taxon>
        <taxon>Vertebrata</taxon>
        <taxon>Euteleostomi</taxon>
        <taxon>Mammalia</taxon>
        <taxon>Eutheria</taxon>
        <taxon>Euarchontoglires</taxon>
        <taxon>Glires</taxon>
        <taxon>Rodentia</taxon>
        <taxon>Myomorpha</taxon>
        <taxon>Muroidea</taxon>
        <taxon>Cricetidae</taxon>
        <taxon>Neotominae</taxon>
        <taxon>Neotoma</taxon>
    </lineage>
</organism>
<evidence type="ECO:0000256" key="4">
    <source>
        <dbReference type="PROSITE-ProRule" id="PRU00325"/>
    </source>
</evidence>
<dbReference type="InterPro" id="IPR007527">
    <property type="entry name" value="Znf_SWIM"/>
</dbReference>
<keyword evidence="8" id="KW-1185">Reference proteome</keyword>
<feature type="region of interest" description="Disordered" evidence="5">
    <location>
        <begin position="629"/>
        <end position="721"/>
    </location>
</feature>
<reference evidence="7 8" key="1">
    <citation type="submission" date="2016-06" db="EMBL/GenBank/DDBJ databases">
        <title>The Draft Genome Sequence and Annotation of the Desert Woodrat Neotoma lepida.</title>
        <authorList>
            <person name="Campbell M."/>
            <person name="Oakeson K.F."/>
            <person name="Yandell M."/>
            <person name="Halpert J.R."/>
            <person name="Dearing D."/>
        </authorList>
    </citation>
    <scope>NUCLEOTIDE SEQUENCE [LARGE SCALE GENOMIC DNA]</scope>
    <source>
        <strain evidence="7">417</strain>
        <tissue evidence="7">Liver</tissue>
    </source>
</reference>
<dbReference type="GO" id="GO:0008270">
    <property type="term" value="F:zinc ion binding"/>
    <property type="evidence" value="ECO:0007669"/>
    <property type="project" value="UniProtKB-KW"/>
</dbReference>
<feature type="compositionally biased region" description="Low complexity" evidence="5">
    <location>
        <begin position="1175"/>
        <end position="1210"/>
    </location>
</feature>
<evidence type="ECO:0000313" key="7">
    <source>
        <dbReference type="EMBL" id="OBS82610.1"/>
    </source>
</evidence>
<feature type="region of interest" description="Disordered" evidence="5">
    <location>
        <begin position="799"/>
        <end position="820"/>
    </location>
</feature>
<dbReference type="GO" id="GO:0031462">
    <property type="term" value="C:Cul2-RING ubiquitin ligase complex"/>
    <property type="evidence" value="ECO:0007669"/>
    <property type="project" value="TreeGrafter"/>
</dbReference>